<dbReference type="InterPro" id="IPR005119">
    <property type="entry name" value="LysR_subst-bd"/>
</dbReference>
<evidence type="ECO:0000259" key="5">
    <source>
        <dbReference type="PROSITE" id="PS50931"/>
    </source>
</evidence>
<dbReference type="PROSITE" id="PS50931">
    <property type="entry name" value="HTH_LYSR"/>
    <property type="match status" value="1"/>
</dbReference>
<dbReference type="GO" id="GO:0032993">
    <property type="term" value="C:protein-DNA complex"/>
    <property type="evidence" value="ECO:0007669"/>
    <property type="project" value="TreeGrafter"/>
</dbReference>
<dbReference type="PRINTS" id="PR00039">
    <property type="entry name" value="HTHLYSR"/>
</dbReference>
<feature type="domain" description="HTH lysR-type" evidence="5">
    <location>
        <begin position="7"/>
        <end position="64"/>
    </location>
</feature>
<dbReference type="FunFam" id="1.10.10.10:FF:000001">
    <property type="entry name" value="LysR family transcriptional regulator"/>
    <property type="match status" value="1"/>
</dbReference>
<keyword evidence="7" id="KW-1185">Reference proteome</keyword>
<proteinExistence type="inferred from homology"/>
<dbReference type="GO" id="GO:0003700">
    <property type="term" value="F:DNA-binding transcription factor activity"/>
    <property type="evidence" value="ECO:0007669"/>
    <property type="project" value="InterPro"/>
</dbReference>
<dbReference type="STRING" id="561176.SAMN04488561_4861"/>
<comment type="similarity">
    <text evidence="1">Belongs to the LysR transcriptional regulatory family.</text>
</comment>
<accession>A0A1H5PMZ6</accession>
<evidence type="ECO:0000256" key="2">
    <source>
        <dbReference type="ARBA" id="ARBA00023015"/>
    </source>
</evidence>
<dbReference type="EMBL" id="FNUC01000004">
    <property type="protein sequence ID" value="SEF15145.1"/>
    <property type="molecule type" value="Genomic_DNA"/>
</dbReference>
<dbReference type="InterPro" id="IPR036388">
    <property type="entry name" value="WH-like_DNA-bd_sf"/>
</dbReference>
<dbReference type="PANTHER" id="PTHR30346">
    <property type="entry name" value="TRANSCRIPTIONAL DUAL REGULATOR HCAR-RELATED"/>
    <property type="match status" value="1"/>
</dbReference>
<dbReference type="Proteomes" id="UP000181980">
    <property type="component" value="Unassembled WGS sequence"/>
</dbReference>
<gene>
    <name evidence="6" type="ORF">SAMN04488561_4861</name>
</gene>
<keyword evidence="4" id="KW-0804">Transcription</keyword>
<dbReference type="InterPro" id="IPR000847">
    <property type="entry name" value="LysR_HTH_N"/>
</dbReference>
<evidence type="ECO:0000313" key="6">
    <source>
        <dbReference type="EMBL" id="SEF15145.1"/>
    </source>
</evidence>
<dbReference type="SUPFAM" id="SSF53850">
    <property type="entry name" value="Periplasmic binding protein-like II"/>
    <property type="match status" value="1"/>
</dbReference>
<dbReference type="InterPro" id="IPR036390">
    <property type="entry name" value="WH_DNA-bd_sf"/>
</dbReference>
<organism evidence="6 7">
    <name type="scientific">Jiangella alba</name>
    <dbReference type="NCBI Taxonomy" id="561176"/>
    <lineage>
        <taxon>Bacteria</taxon>
        <taxon>Bacillati</taxon>
        <taxon>Actinomycetota</taxon>
        <taxon>Actinomycetes</taxon>
        <taxon>Jiangellales</taxon>
        <taxon>Jiangellaceae</taxon>
        <taxon>Jiangella</taxon>
    </lineage>
</organism>
<dbReference type="Pfam" id="PF00126">
    <property type="entry name" value="HTH_1"/>
    <property type="match status" value="1"/>
</dbReference>
<sequence>MNLGRPVELRQLAYFVAIADEGGFARAAEALHVGQPAVSQQLRRLERELGVVLFERTTRRVRLTAEGDRLLPEARAVLAAAERTRRLAAELAGASSLRLGTSPAPGRRLPGLLAAIASRAPDLRVRLSTVKLADRLASVRSGVLDAALVRDVAHAPGLELLALWTDPVVVALPGGHPLTATETVRLGDLGDLPVRLADPRANPPFHRLVAAAFEAAGIDPPAGPPFTSLRETIADLAHAAPSWTLFYEVGPPPPMPGVAYRRLAAPVSTTYLAVPAGPPSPAIRQLLAATHDLERGSAVGLTTWVS</sequence>
<evidence type="ECO:0000313" key="7">
    <source>
        <dbReference type="Proteomes" id="UP000181980"/>
    </source>
</evidence>
<protein>
    <submittedName>
        <fullName evidence="6">DNA-binding transcriptional regulator, LysR family</fullName>
    </submittedName>
</protein>
<dbReference type="CDD" id="cd08414">
    <property type="entry name" value="PBP2_LTTR_aromatics_like"/>
    <property type="match status" value="1"/>
</dbReference>
<dbReference type="SUPFAM" id="SSF46785">
    <property type="entry name" value="Winged helix' DNA-binding domain"/>
    <property type="match status" value="1"/>
</dbReference>
<name>A0A1H5PMZ6_9ACTN</name>
<dbReference type="Gene3D" id="1.10.10.10">
    <property type="entry name" value="Winged helix-like DNA-binding domain superfamily/Winged helix DNA-binding domain"/>
    <property type="match status" value="1"/>
</dbReference>
<evidence type="ECO:0000256" key="1">
    <source>
        <dbReference type="ARBA" id="ARBA00009437"/>
    </source>
</evidence>
<dbReference type="GO" id="GO:0003677">
    <property type="term" value="F:DNA binding"/>
    <property type="evidence" value="ECO:0007669"/>
    <property type="project" value="UniProtKB-KW"/>
</dbReference>
<dbReference type="PANTHER" id="PTHR30346:SF0">
    <property type="entry name" value="HCA OPERON TRANSCRIPTIONAL ACTIVATOR HCAR"/>
    <property type="match status" value="1"/>
</dbReference>
<dbReference type="Pfam" id="PF03466">
    <property type="entry name" value="LysR_substrate"/>
    <property type="match status" value="1"/>
</dbReference>
<evidence type="ECO:0000256" key="4">
    <source>
        <dbReference type="ARBA" id="ARBA00023163"/>
    </source>
</evidence>
<reference evidence="7" key="1">
    <citation type="submission" date="2016-10" db="EMBL/GenBank/DDBJ databases">
        <authorList>
            <person name="Varghese N."/>
            <person name="Submissions S."/>
        </authorList>
    </citation>
    <scope>NUCLEOTIDE SEQUENCE [LARGE SCALE GENOMIC DNA]</scope>
    <source>
        <strain evidence="7">DSM 45237</strain>
    </source>
</reference>
<dbReference type="Gene3D" id="3.40.190.10">
    <property type="entry name" value="Periplasmic binding protein-like II"/>
    <property type="match status" value="2"/>
</dbReference>
<keyword evidence="2" id="KW-0805">Transcription regulation</keyword>
<keyword evidence="3 6" id="KW-0238">DNA-binding</keyword>
<dbReference type="AlphaFoldDB" id="A0A1H5PMZ6"/>
<evidence type="ECO:0000256" key="3">
    <source>
        <dbReference type="ARBA" id="ARBA00023125"/>
    </source>
</evidence>